<dbReference type="Gene3D" id="2.60.40.10">
    <property type="entry name" value="Immunoglobulins"/>
    <property type="match status" value="2"/>
</dbReference>
<keyword evidence="1" id="KW-0812">Transmembrane</keyword>
<evidence type="ECO:0008006" key="4">
    <source>
        <dbReference type="Google" id="ProtNLM"/>
    </source>
</evidence>
<organism evidence="2 3">
    <name type="scientific">Candidatus Sungbacteria bacterium RIFCSPHIGHO2_02_FULL_47_11</name>
    <dbReference type="NCBI Taxonomy" id="1802270"/>
    <lineage>
        <taxon>Bacteria</taxon>
        <taxon>Candidatus Sungiibacteriota</taxon>
    </lineage>
</organism>
<name>A0A1G2KJM3_9BACT</name>
<evidence type="ECO:0000313" key="2">
    <source>
        <dbReference type="EMBL" id="OGZ99632.1"/>
    </source>
</evidence>
<proteinExistence type="predicted"/>
<evidence type="ECO:0000256" key="1">
    <source>
        <dbReference type="SAM" id="Phobius"/>
    </source>
</evidence>
<keyword evidence="1" id="KW-0472">Membrane</keyword>
<evidence type="ECO:0000313" key="3">
    <source>
        <dbReference type="Proteomes" id="UP000179023"/>
    </source>
</evidence>
<sequence length="319" mass="34266">MIHKKGTLKISKKVIHIAVRVFILIATFVAIYVFFISVAAQLTSIRISETLTDMGSARVTTSPATEFKEKNIVITRQTAGSGDLSIGISLSNVLDYTVVAGGVTNNGTVMLPAAQNTLAISIRFHPSSEGIKTATLTITQGGSVAVKLTGRGVKTGTSPLCPSSYFPASGKRDMPTTFTLQWSPASDPDGGTVVYKVYLDDDKNITTHSDGVGSVNVVRLEPSIVFISPSYTTAVSGLTPNTVYYWVVEVTDNEGSVVICPRGTLLSFITQHGITARSGPKYEYPTEIIQFDPRIITNPPPGFTDERFRLPQTTEVIAN</sequence>
<accession>A0A1G2KJM3</accession>
<protein>
    <recommendedName>
        <fullName evidence="4">Fibronectin type-III domain-containing protein</fullName>
    </recommendedName>
</protein>
<dbReference type="EMBL" id="MHQI01000035">
    <property type="protein sequence ID" value="OGZ99632.1"/>
    <property type="molecule type" value="Genomic_DNA"/>
</dbReference>
<comment type="caution">
    <text evidence="2">The sequence shown here is derived from an EMBL/GenBank/DDBJ whole genome shotgun (WGS) entry which is preliminary data.</text>
</comment>
<dbReference type="Proteomes" id="UP000179023">
    <property type="component" value="Unassembled WGS sequence"/>
</dbReference>
<dbReference type="AlphaFoldDB" id="A0A1G2KJM3"/>
<keyword evidence="1" id="KW-1133">Transmembrane helix</keyword>
<feature type="transmembrane region" description="Helical" evidence="1">
    <location>
        <begin position="21"/>
        <end position="42"/>
    </location>
</feature>
<gene>
    <name evidence="2" type="ORF">A3C07_02960</name>
</gene>
<reference evidence="2 3" key="1">
    <citation type="journal article" date="2016" name="Nat. Commun.">
        <title>Thousands of microbial genomes shed light on interconnected biogeochemical processes in an aquifer system.</title>
        <authorList>
            <person name="Anantharaman K."/>
            <person name="Brown C.T."/>
            <person name="Hug L.A."/>
            <person name="Sharon I."/>
            <person name="Castelle C.J."/>
            <person name="Probst A.J."/>
            <person name="Thomas B.C."/>
            <person name="Singh A."/>
            <person name="Wilkins M.J."/>
            <person name="Karaoz U."/>
            <person name="Brodie E.L."/>
            <person name="Williams K.H."/>
            <person name="Hubbard S.S."/>
            <person name="Banfield J.F."/>
        </authorList>
    </citation>
    <scope>NUCLEOTIDE SEQUENCE [LARGE SCALE GENOMIC DNA]</scope>
</reference>
<dbReference type="InterPro" id="IPR013783">
    <property type="entry name" value="Ig-like_fold"/>
</dbReference>
<dbReference type="InterPro" id="IPR036116">
    <property type="entry name" value="FN3_sf"/>
</dbReference>
<dbReference type="SUPFAM" id="SSF49265">
    <property type="entry name" value="Fibronectin type III"/>
    <property type="match status" value="1"/>
</dbReference>